<evidence type="ECO:0000256" key="5">
    <source>
        <dbReference type="ARBA" id="ARBA00038359"/>
    </source>
</evidence>
<feature type="non-terminal residue" evidence="8">
    <location>
        <position position="363"/>
    </location>
</feature>
<evidence type="ECO:0000256" key="3">
    <source>
        <dbReference type="ARBA" id="ARBA00022989"/>
    </source>
</evidence>
<feature type="transmembrane region" description="Helical" evidence="6">
    <location>
        <begin position="184"/>
        <end position="204"/>
    </location>
</feature>
<evidence type="ECO:0000259" key="7">
    <source>
        <dbReference type="Pfam" id="PF20684"/>
    </source>
</evidence>
<reference evidence="8" key="1">
    <citation type="journal article" date="2020" name="Stud. Mycol.">
        <title>101 Dothideomycetes genomes: a test case for predicting lifestyles and emergence of pathogens.</title>
        <authorList>
            <person name="Haridas S."/>
            <person name="Albert R."/>
            <person name="Binder M."/>
            <person name="Bloem J."/>
            <person name="Labutti K."/>
            <person name="Salamov A."/>
            <person name="Andreopoulos B."/>
            <person name="Baker S."/>
            <person name="Barry K."/>
            <person name="Bills G."/>
            <person name="Bluhm B."/>
            <person name="Cannon C."/>
            <person name="Castanera R."/>
            <person name="Culley D."/>
            <person name="Daum C."/>
            <person name="Ezra D."/>
            <person name="Gonzalez J."/>
            <person name="Henrissat B."/>
            <person name="Kuo A."/>
            <person name="Liang C."/>
            <person name="Lipzen A."/>
            <person name="Lutzoni F."/>
            <person name="Magnuson J."/>
            <person name="Mondo S."/>
            <person name="Nolan M."/>
            <person name="Ohm R."/>
            <person name="Pangilinan J."/>
            <person name="Park H.-J."/>
            <person name="Ramirez L."/>
            <person name="Alfaro M."/>
            <person name="Sun H."/>
            <person name="Tritt A."/>
            <person name="Yoshinaga Y."/>
            <person name="Zwiers L.-H."/>
            <person name="Turgeon B."/>
            <person name="Goodwin S."/>
            <person name="Spatafora J."/>
            <person name="Crous P."/>
            <person name="Grigoriev I."/>
        </authorList>
    </citation>
    <scope>NUCLEOTIDE SEQUENCE</scope>
    <source>
        <strain evidence="8">CBS 260.36</strain>
    </source>
</reference>
<evidence type="ECO:0000256" key="6">
    <source>
        <dbReference type="SAM" id="Phobius"/>
    </source>
</evidence>
<dbReference type="AlphaFoldDB" id="A0A9P4IUF2"/>
<name>A0A9P4IUF2_9PEZI</name>
<feature type="transmembrane region" description="Helical" evidence="6">
    <location>
        <begin position="113"/>
        <end position="135"/>
    </location>
</feature>
<dbReference type="EMBL" id="ML996094">
    <property type="protein sequence ID" value="KAF2148037.1"/>
    <property type="molecule type" value="Genomic_DNA"/>
</dbReference>
<dbReference type="GO" id="GO:0016020">
    <property type="term" value="C:membrane"/>
    <property type="evidence" value="ECO:0007669"/>
    <property type="project" value="UniProtKB-SubCell"/>
</dbReference>
<evidence type="ECO:0000313" key="8">
    <source>
        <dbReference type="EMBL" id="KAF2148037.1"/>
    </source>
</evidence>
<keyword evidence="3 6" id="KW-1133">Transmembrane helix</keyword>
<proteinExistence type="inferred from homology"/>
<protein>
    <recommendedName>
        <fullName evidence="7">Rhodopsin domain-containing protein</fullName>
    </recommendedName>
</protein>
<feature type="transmembrane region" description="Helical" evidence="6">
    <location>
        <begin position="70"/>
        <end position="92"/>
    </location>
</feature>
<sequence>MIVLTVVDFFCLLVRLYSRHINGKRFKEVTDYVLIFAFPMIVGLVIVTYGSFSSDWPSSSGQRTEFKLFLIAHILWIAATTAIRVSLHLLYIHLFSTVNGFRYVSTCMIIFNLMNFTAQFFGSLIICIPWTYIYYQDGNGHCGDIGSFDLYTAIMSIILDAAVTILPLPILWNLRVEIPKKLGISIIVSLGFCICALTIVRLFLPYEPGLFNEQWTIRIFLTSLEPIIGFCVACLPFFAGVLKHVAETKRHLALMSRLPSCGMPCWTSSAPNKASELNQMDEMELGLRSDSHSMRLELDYSFGDNDGVSARAERMDETVIQNTVLQITDERFHSSNTDILNMKSADSTGRQLSVADSVMAGME</sequence>
<evidence type="ECO:0000313" key="9">
    <source>
        <dbReference type="Proteomes" id="UP000799439"/>
    </source>
</evidence>
<dbReference type="PANTHER" id="PTHR33048">
    <property type="entry name" value="PTH11-LIKE INTEGRAL MEMBRANE PROTEIN (AFU_ORTHOLOGUE AFUA_5G11245)"/>
    <property type="match status" value="1"/>
</dbReference>
<evidence type="ECO:0000256" key="1">
    <source>
        <dbReference type="ARBA" id="ARBA00004141"/>
    </source>
</evidence>
<dbReference type="Pfam" id="PF20684">
    <property type="entry name" value="Fung_rhodopsin"/>
    <property type="match status" value="1"/>
</dbReference>
<feature type="domain" description="Rhodopsin" evidence="7">
    <location>
        <begin position="14"/>
        <end position="243"/>
    </location>
</feature>
<organism evidence="8 9">
    <name type="scientific">Myriangium duriaei CBS 260.36</name>
    <dbReference type="NCBI Taxonomy" id="1168546"/>
    <lineage>
        <taxon>Eukaryota</taxon>
        <taxon>Fungi</taxon>
        <taxon>Dikarya</taxon>
        <taxon>Ascomycota</taxon>
        <taxon>Pezizomycotina</taxon>
        <taxon>Dothideomycetes</taxon>
        <taxon>Dothideomycetidae</taxon>
        <taxon>Myriangiales</taxon>
        <taxon>Myriangiaceae</taxon>
        <taxon>Myriangium</taxon>
    </lineage>
</organism>
<keyword evidence="9" id="KW-1185">Reference proteome</keyword>
<keyword evidence="2 6" id="KW-0812">Transmembrane</keyword>
<dbReference type="PANTHER" id="PTHR33048:SF47">
    <property type="entry name" value="INTEGRAL MEMBRANE PROTEIN-RELATED"/>
    <property type="match status" value="1"/>
</dbReference>
<comment type="subcellular location">
    <subcellularLocation>
        <location evidence="1">Membrane</location>
        <topology evidence="1">Multi-pass membrane protein</topology>
    </subcellularLocation>
</comment>
<dbReference type="OrthoDB" id="10017208at2759"/>
<dbReference type="InterPro" id="IPR052337">
    <property type="entry name" value="SAT4-like"/>
</dbReference>
<comment type="caution">
    <text evidence="8">The sequence shown here is derived from an EMBL/GenBank/DDBJ whole genome shotgun (WGS) entry which is preliminary data.</text>
</comment>
<evidence type="ECO:0000256" key="2">
    <source>
        <dbReference type="ARBA" id="ARBA00022692"/>
    </source>
</evidence>
<evidence type="ECO:0000256" key="4">
    <source>
        <dbReference type="ARBA" id="ARBA00023136"/>
    </source>
</evidence>
<keyword evidence="4 6" id="KW-0472">Membrane</keyword>
<feature type="transmembrane region" description="Helical" evidence="6">
    <location>
        <begin position="29"/>
        <end position="50"/>
    </location>
</feature>
<gene>
    <name evidence="8" type="ORF">K461DRAFT_316460</name>
</gene>
<dbReference type="InterPro" id="IPR049326">
    <property type="entry name" value="Rhodopsin_dom_fungi"/>
</dbReference>
<feature type="transmembrane region" description="Helical" evidence="6">
    <location>
        <begin position="216"/>
        <end position="242"/>
    </location>
</feature>
<feature type="transmembrane region" description="Helical" evidence="6">
    <location>
        <begin position="150"/>
        <end position="172"/>
    </location>
</feature>
<comment type="similarity">
    <text evidence="5">Belongs to the SAT4 family.</text>
</comment>
<dbReference type="Proteomes" id="UP000799439">
    <property type="component" value="Unassembled WGS sequence"/>
</dbReference>
<accession>A0A9P4IUF2</accession>